<comment type="caution">
    <text evidence="2">The sequence shown here is derived from an EMBL/GenBank/DDBJ whole genome shotgun (WGS) entry which is preliminary data.</text>
</comment>
<gene>
    <name evidence="2" type="ORF">BCR33DRAFT_554366</name>
</gene>
<dbReference type="EMBL" id="MCGO01000008">
    <property type="protein sequence ID" value="ORY49856.1"/>
    <property type="molecule type" value="Genomic_DNA"/>
</dbReference>
<organism evidence="2 3">
    <name type="scientific">Rhizoclosmatium globosum</name>
    <dbReference type="NCBI Taxonomy" id="329046"/>
    <lineage>
        <taxon>Eukaryota</taxon>
        <taxon>Fungi</taxon>
        <taxon>Fungi incertae sedis</taxon>
        <taxon>Chytridiomycota</taxon>
        <taxon>Chytridiomycota incertae sedis</taxon>
        <taxon>Chytridiomycetes</taxon>
        <taxon>Chytridiales</taxon>
        <taxon>Chytriomycetaceae</taxon>
        <taxon>Rhizoclosmatium</taxon>
    </lineage>
</organism>
<evidence type="ECO:0000256" key="1">
    <source>
        <dbReference type="SAM" id="SignalP"/>
    </source>
</evidence>
<feature type="signal peptide" evidence="1">
    <location>
        <begin position="1"/>
        <end position="16"/>
    </location>
</feature>
<accession>A0A1Y2CSI4</accession>
<reference evidence="2 3" key="1">
    <citation type="submission" date="2016-07" db="EMBL/GenBank/DDBJ databases">
        <title>Pervasive Adenine N6-methylation of Active Genes in Fungi.</title>
        <authorList>
            <consortium name="DOE Joint Genome Institute"/>
            <person name="Mondo S.J."/>
            <person name="Dannebaum R.O."/>
            <person name="Kuo R.C."/>
            <person name="Labutti K."/>
            <person name="Haridas S."/>
            <person name="Kuo A."/>
            <person name="Salamov A."/>
            <person name="Ahrendt S.R."/>
            <person name="Lipzen A."/>
            <person name="Sullivan W."/>
            <person name="Andreopoulos W.B."/>
            <person name="Clum A."/>
            <person name="Lindquist E."/>
            <person name="Daum C."/>
            <person name="Ramamoorthy G.K."/>
            <person name="Gryganskyi A."/>
            <person name="Culley D."/>
            <person name="Magnuson J.K."/>
            <person name="James T.Y."/>
            <person name="O'Malley M.A."/>
            <person name="Stajich J.E."/>
            <person name="Spatafora J.W."/>
            <person name="Visel A."/>
            <person name="Grigoriev I.V."/>
        </authorList>
    </citation>
    <scope>NUCLEOTIDE SEQUENCE [LARGE SCALE GENOMIC DNA]</scope>
    <source>
        <strain evidence="2 3">JEL800</strain>
    </source>
</reference>
<sequence>MILLVILAANWALPSGLHTLLFLDQSLQLQMRHLQRSNRRLRPWSIQSDSYRACYKGLVLSVRHGEIRRNKELLELNAALRAVYPPPTLNHIGHIFPSFMGI</sequence>
<keyword evidence="1" id="KW-0732">Signal</keyword>
<keyword evidence="3" id="KW-1185">Reference proteome</keyword>
<feature type="chain" id="PRO_5012305178" evidence="1">
    <location>
        <begin position="17"/>
        <end position="102"/>
    </location>
</feature>
<dbReference type="AlphaFoldDB" id="A0A1Y2CSI4"/>
<protein>
    <submittedName>
        <fullName evidence="2">Uncharacterized protein</fullName>
    </submittedName>
</protein>
<dbReference type="Proteomes" id="UP000193642">
    <property type="component" value="Unassembled WGS sequence"/>
</dbReference>
<evidence type="ECO:0000313" key="3">
    <source>
        <dbReference type="Proteomes" id="UP000193642"/>
    </source>
</evidence>
<name>A0A1Y2CSI4_9FUNG</name>
<evidence type="ECO:0000313" key="2">
    <source>
        <dbReference type="EMBL" id="ORY49856.1"/>
    </source>
</evidence>
<proteinExistence type="predicted"/>